<evidence type="ECO:0000256" key="3">
    <source>
        <dbReference type="SAM" id="Phobius"/>
    </source>
</evidence>
<organism evidence="4 5">
    <name type="scientific">Skeletonema marinoi</name>
    <dbReference type="NCBI Taxonomy" id="267567"/>
    <lineage>
        <taxon>Eukaryota</taxon>
        <taxon>Sar</taxon>
        <taxon>Stramenopiles</taxon>
        <taxon>Ochrophyta</taxon>
        <taxon>Bacillariophyta</taxon>
        <taxon>Coscinodiscophyceae</taxon>
        <taxon>Thalassiosirophycidae</taxon>
        <taxon>Thalassiosirales</taxon>
        <taxon>Skeletonemataceae</taxon>
        <taxon>Skeletonema</taxon>
        <taxon>Skeletonema marinoi-dohrnii complex</taxon>
    </lineage>
</organism>
<dbReference type="Proteomes" id="UP001224775">
    <property type="component" value="Unassembled WGS sequence"/>
</dbReference>
<keyword evidence="3" id="KW-0472">Membrane</keyword>
<evidence type="ECO:0000313" key="5">
    <source>
        <dbReference type="Proteomes" id="UP001224775"/>
    </source>
</evidence>
<keyword evidence="3" id="KW-1133">Transmembrane helix</keyword>
<feature type="compositionally biased region" description="Acidic residues" evidence="2">
    <location>
        <begin position="214"/>
        <end position="223"/>
    </location>
</feature>
<feature type="coiled-coil region" evidence="1">
    <location>
        <begin position="62"/>
        <end position="191"/>
    </location>
</feature>
<evidence type="ECO:0000256" key="1">
    <source>
        <dbReference type="SAM" id="Coils"/>
    </source>
</evidence>
<feature type="region of interest" description="Disordered" evidence="2">
    <location>
        <begin position="203"/>
        <end position="239"/>
    </location>
</feature>
<feature type="region of interest" description="Disordered" evidence="2">
    <location>
        <begin position="41"/>
        <end position="60"/>
    </location>
</feature>
<evidence type="ECO:0000313" key="4">
    <source>
        <dbReference type="EMBL" id="KAK1745544.1"/>
    </source>
</evidence>
<keyword evidence="3" id="KW-0812">Transmembrane</keyword>
<gene>
    <name evidence="4" type="ORF">QTG54_003468</name>
</gene>
<protein>
    <submittedName>
        <fullName evidence="4">Uncharacterized protein</fullName>
    </submittedName>
</protein>
<name>A0AAD9DGU2_9STRA</name>
<feature type="region of interest" description="Disordered" evidence="2">
    <location>
        <begin position="1"/>
        <end position="30"/>
    </location>
</feature>
<proteinExistence type="predicted"/>
<accession>A0AAD9DGU2</accession>
<keyword evidence="1" id="KW-0175">Coiled coil</keyword>
<comment type="caution">
    <text evidence="4">The sequence shown here is derived from an EMBL/GenBank/DDBJ whole genome shotgun (WGS) entry which is preliminary data.</text>
</comment>
<keyword evidence="5" id="KW-1185">Reference proteome</keyword>
<feature type="transmembrane region" description="Helical" evidence="3">
    <location>
        <begin position="287"/>
        <end position="310"/>
    </location>
</feature>
<evidence type="ECO:0000256" key="2">
    <source>
        <dbReference type="SAM" id="MobiDB-lite"/>
    </source>
</evidence>
<reference evidence="4" key="1">
    <citation type="submission" date="2023-06" db="EMBL/GenBank/DDBJ databases">
        <title>Survivors Of The Sea: Transcriptome response of Skeletonema marinoi to long-term dormancy.</title>
        <authorList>
            <person name="Pinder M.I.M."/>
            <person name="Kourtchenko O."/>
            <person name="Robertson E.K."/>
            <person name="Larsson T."/>
            <person name="Maumus F."/>
            <person name="Osuna-Cruz C.M."/>
            <person name="Vancaester E."/>
            <person name="Stenow R."/>
            <person name="Vandepoele K."/>
            <person name="Ploug H."/>
            <person name="Bruchert V."/>
            <person name="Godhe A."/>
            <person name="Topel M."/>
        </authorList>
    </citation>
    <scope>NUCLEOTIDE SEQUENCE</scope>
    <source>
        <strain evidence="4">R05AC</strain>
    </source>
</reference>
<sequence length="673" mass="75651">MSQYDQFLLQQNRQKKKDAQQRQADAQSLHSYNQALASLYTGADKGTDSDSKSSGYDAAKAKEAERAKLSLLKTQMTEQEAKWKEEYDALMEENAKLKKQGEDALQAAQWQERYEAAMKEKDEAMANIEKEKVKLMILQQKEASKLKEREQLSSQLFLKAVSSAQREKEKYEAALKEKDEAMEALQREKGSSNQLYVADEAEMVDHEGPSCADDFIDDEEEEPPSMSSDNENGDDLKQRANDHVNNEDVDEEAGITKGVQNTAVTSITEKEEPIDVKEDETNKNRRCYIIIGALLCLVVIVVAIAVPIAVVGGDKSEPNNYVAQSTSICGRSIPIDLSDTSTWATPSTPTLFQADYDRDTITLVKDDDAFGSIGIQLNAFFRAFDYSHDTRLPLYITQDNYFFRAGFFKLFMGGYNKDASFWEILEGILGAKIVENEAALNRQGKLAIDHKTPEELNEYVGDELVATQIRNHRDTILRKLFQYPTLTGGDDDVCSLTQSEGPSKKYTVVHLSDETTNSLLSELNKSTGLDHSAAVEMSPEYVKAFLAPLKMLNSDIYPIATGQYDTVDTSVADRVQALINDYVLGDLIRLPKESRHLGSVLYFAVLADVYIGNPVDHNSMWIARMRCALGLCSSTFILTKKKLIDWKTEWVSYVNEDNYLELYDRELLGLWSG</sequence>
<dbReference type="AlphaFoldDB" id="A0AAD9DGU2"/>
<dbReference type="EMBL" id="JATAAI010000005">
    <property type="protein sequence ID" value="KAK1745544.1"/>
    <property type="molecule type" value="Genomic_DNA"/>
</dbReference>